<accession>A0ACA9S9A9</accession>
<evidence type="ECO:0000313" key="1">
    <source>
        <dbReference type="EMBL" id="CAG8832384.1"/>
    </source>
</evidence>
<name>A0ACA9S9A9_9GLOM</name>
<feature type="non-terminal residue" evidence="1">
    <location>
        <position position="1"/>
    </location>
</feature>
<reference evidence="1" key="1">
    <citation type="submission" date="2021-06" db="EMBL/GenBank/DDBJ databases">
        <authorList>
            <person name="Kallberg Y."/>
            <person name="Tangrot J."/>
            <person name="Rosling A."/>
        </authorList>
    </citation>
    <scope>NUCLEOTIDE SEQUENCE</scope>
    <source>
        <strain evidence="1">MA461A</strain>
    </source>
</reference>
<proteinExistence type="predicted"/>
<feature type="non-terminal residue" evidence="1">
    <location>
        <position position="68"/>
    </location>
</feature>
<keyword evidence="2" id="KW-1185">Reference proteome</keyword>
<sequence length="68" mass="7820">ENYEDYPTSAFESTEGVYALEKMSQKVLALRKTLQTAFEEHTTEEERNGLPQLLEEALENQTVAQQLQ</sequence>
<dbReference type="Proteomes" id="UP000789920">
    <property type="component" value="Unassembled WGS sequence"/>
</dbReference>
<comment type="caution">
    <text evidence="1">The sequence shown here is derived from an EMBL/GenBank/DDBJ whole genome shotgun (WGS) entry which is preliminary data.</text>
</comment>
<organism evidence="1 2">
    <name type="scientific">Racocetra persica</name>
    <dbReference type="NCBI Taxonomy" id="160502"/>
    <lineage>
        <taxon>Eukaryota</taxon>
        <taxon>Fungi</taxon>
        <taxon>Fungi incertae sedis</taxon>
        <taxon>Mucoromycota</taxon>
        <taxon>Glomeromycotina</taxon>
        <taxon>Glomeromycetes</taxon>
        <taxon>Diversisporales</taxon>
        <taxon>Gigasporaceae</taxon>
        <taxon>Racocetra</taxon>
    </lineage>
</organism>
<protein>
    <submittedName>
        <fullName evidence="1">27433_t:CDS:1</fullName>
    </submittedName>
</protein>
<gene>
    <name evidence="1" type="ORF">RPERSI_LOCUS28437</name>
</gene>
<evidence type="ECO:0000313" key="2">
    <source>
        <dbReference type="Proteomes" id="UP000789920"/>
    </source>
</evidence>
<dbReference type="EMBL" id="CAJVQC010103602">
    <property type="protein sequence ID" value="CAG8832384.1"/>
    <property type="molecule type" value="Genomic_DNA"/>
</dbReference>